<protein>
    <submittedName>
        <fullName evidence="1">Uncharacterized protein</fullName>
    </submittedName>
</protein>
<evidence type="ECO:0000313" key="1">
    <source>
        <dbReference type="EMBL" id="CAA9324081.1"/>
    </source>
</evidence>
<gene>
    <name evidence="1" type="ORF">AVDCRST_MAG84-1529</name>
</gene>
<feature type="non-terminal residue" evidence="1">
    <location>
        <position position="1"/>
    </location>
</feature>
<dbReference type="AlphaFoldDB" id="A0A6J4LB18"/>
<name>A0A6J4LB18_9CYAN</name>
<dbReference type="EMBL" id="CADCTZ010000240">
    <property type="protein sequence ID" value="CAA9324081.1"/>
    <property type="molecule type" value="Genomic_DNA"/>
</dbReference>
<sequence length="77" mass="8821">AFWQMKLNSEPGLLVLGSRIYFDSRCKDAEVFSLDSIAVASRSGWQQQKCKTFRFLGKVGFTVALRITFGTFNRQYC</sequence>
<reference evidence="1" key="1">
    <citation type="submission" date="2020-02" db="EMBL/GenBank/DDBJ databases">
        <authorList>
            <person name="Meier V. D."/>
        </authorList>
    </citation>
    <scope>NUCLEOTIDE SEQUENCE</scope>
    <source>
        <strain evidence="1">AVDCRST_MAG84</strain>
    </source>
</reference>
<proteinExistence type="predicted"/>
<organism evidence="1">
    <name type="scientific">uncultured Microcoleus sp</name>
    <dbReference type="NCBI Taxonomy" id="259945"/>
    <lineage>
        <taxon>Bacteria</taxon>
        <taxon>Bacillati</taxon>
        <taxon>Cyanobacteriota</taxon>
        <taxon>Cyanophyceae</taxon>
        <taxon>Oscillatoriophycideae</taxon>
        <taxon>Oscillatoriales</taxon>
        <taxon>Microcoleaceae</taxon>
        <taxon>Microcoleus</taxon>
        <taxon>environmental samples</taxon>
    </lineage>
</organism>
<accession>A0A6J4LB18</accession>